<dbReference type="AlphaFoldDB" id="G3HPH9"/>
<gene>
    <name evidence="20" type="ORF">I79_012691</name>
</gene>
<dbReference type="InterPro" id="IPR038578">
    <property type="entry name" value="GT29-like_sf"/>
</dbReference>
<dbReference type="FunFam" id="3.90.1480.20:FF:000015">
    <property type="entry name" value="Lactosylceramide alpha-2,3-sialyltransferase"/>
    <property type="match status" value="1"/>
</dbReference>
<keyword evidence="7" id="KW-0735">Signal-anchor</keyword>
<dbReference type="GO" id="GO:0047288">
    <property type="term" value="F:beta-D-galactosyl-(1-&gt;3)-N-acetyl-beta-D-galactosaminide alpha-2,3- sialyltransferase"/>
    <property type="evidence" value="ECO:0007669"/>
    <property type="project" value="UniProtKB-EC"/>
</dbReference>
<comment type="subcellular location">
    <subcellularLocation>
        <location evidence="1">Golgi apparatus membrane</location>
        <topology evidence="1">Single-pass type II membrane protein</topology>
    </subcellularLocation>
</comment>
<comment type="pathway">
    <text evidence="2">Glycolipid biosynthesis.</text>
</comment>
<evidence type="ECO:0000256" key="2">
    <source>
        <dbReference type="ARBA" id="ARBA00004934"/>
    </source>
</evidence>
<dbReference type="Gene3D" id="3.90.1480.20">
    <property type="entry name" value="Glycosyl transferase family 29"/>
    <property type="match status" value="1"/>
</dbReference>
<dbReference type="EC" id="2.4.3.2" evidence="14"/>
<evidence type="ECO:0000256" key="16">
    <source>
        <dbReference type="ARBA" id="ARBA00043673"/>
    </source>
</evidence>
<keyword evidence="5 20" id="KW-0808">Transferase</keyword>
<keyword evidence="9" id="KW-0333">Golgi apparatus</keyword>
<evidence type="ECO:0000256" key="10">
    <source>
        <dbReference type="ARBA" id="ARBA00023136"/>
    </source>
</evidence>
<dbReference type="InParanoid" id="G3HPH9"/>
<evidence type="ECO:0000256" key="17">
    <source>
        <dbReference type="ARBA" id="ARBA00043773"/>
    </source>
</evidence>
<evidence type="ECO:0000313" key="21">
    <source>
        <dbReference type="Proteomes" id="UP000001075"/>
    </source>
</evidence>
<dbReference type="EMBL" id="JH000573">
    <property type="protein sequence ID" value="EGW10841.1"/>
    <property type="molecule type" value="Genomic_DNA"/>
</dbReference>
<comment type="similarity">
    <text evidence="3">Belongs to the glycosyltransferase 29 family.</text>
</comment>
<comment type="catalytic activity">
    <reaction evidence="17">
        <text>a ganglioside GM1 (d18:1(4E)) + CMP-N-acetyl-beta-neuraminate = a ganglioside GD1a (d18:1(4E)) + CMP + H(+)</text>
        <dbReference type="Rhea" id="RHEA:18021"/>
        <dbReference type="ChEBI" id="CHEBI:15378"/>
        <dbReference type="ChEBI" id="CHEBI:57812"/>
        <dbReference type="ChEBI" id="CHEBI:60377"/>
        <dbReference type="ChEBI" id="CHEBI:77709"/>
        <dbReference type="ChEBI" id="CHEBI:78445"/>
        <dbReference type="EC" id="2.4.3.2"/>
    </reaction>
    <physiologicalReaction direction="left-to-right" evidence="17">
        <dbReference type="Rhea" id="RHEA:18022"/>
    </physiologicalReaction>
</comment>
<evidence type="ECO:0000256" key="3">
    <source>
        <dbReference type="ARBA" id="ARBA00006003"/>
    </source>
</evidence>
<evidence type="ECO:0000256" key="18">
    <source>
        <dbReference type="ARBA" id="ARBA00043816"/>
    </source>
</evidence>
<comment type="catalytic activity">
    <reaction evidence="19">
        <text>ganglioside GM1 (d18:1(4E)/18:0) + CMP-N-acetyl-beta-neuraminate = ganglioside GD1a (18:1(4E)/18:0) + CMP + H(+)</text>
        <dbReference type="Rhea" id="RHEA:48248"/>
        <dbReference type="ChEBI" id="CHEBI:15378"/>
        <dbReference type="ChEBI" id="CHEBI:57812"/>
        <dbReference type="ChEBI" id="CHEBI:60377"/>
        <dbReference type="ChEBI" id="CHEBI:73110"/>
        <dbReference type="ChEBI" id="CHEBI:90153"/>
    </reaction>
    <physiologicalReaction direction="left-to-right" evidence="19">
        <dbReference type="Rhea" id="RHEA:48249"/>
    </physiologicalReaction>
</comment>
<reference evidence="21" key="1">
    <citation type="journal article" date="2011" name="Nat. Biotechnol.">
        <title>The genomic sequence of the Chinese hamster ovary (CHO)-K1 cell line.</title>
        <authorList>
            <person name="Xu X."/>
            <person name="Nagarajan H."/>
            <person name="Lewis N.E."/>
            <person name="Pan S."/>
            <person name="Cai Z."/>
            <person name="Liu X."/>
            <person name="Chen W."/>
            <person name="Xie M."/>
            <person name="Wang W."/>
            <person name="Hammond S."/>
            <person name="Andersen M.R."/>
            <person name="Neff N."/>
            <person name="Passarelli B."/>
            <person name="Koh W."/>
            <person name="Fan H.C."/>
            <person name="Wang J."/>
            <person name="Gui Y."/>
            <person name="Lee K.H."/>
            <person name="Betenbaugh M.J."/>
            <person name="Quake S.R."/>
            <person name="Famili I."/>
            <person name="Palsson B.O."/>
            <person name="Wang J."/>
        </authorList>
    </citation>
    <scope>NUCLEOTIDE SEQUENCE [LARGE SCALE GENOMIC DNA]</scope>
    <source>
        <strain evidence="21">CHO K1 cell line</strain>
    </source>
</reference>
<comment type="catalytic activity">
    <reaction evidence="16">
        <text>a ganglioside GA1 (d18:1(4E)) + CMP-N-acetyl-beta-neuraminate = a ganglioside GM1b (d18:1(4E)) + CMP + H(+)</text>
        <dbReference type="Rhea" id="RHEA:47560"/>
        <dbReference type="ChEBI" id="CHEBI:15378"/>
        <dbReference type="ChEBI" id="CHEBI:27938"/>
        <dbReference type="ChEBI" id="CHEBI:57812"/>
        <dbReference type="ChEBI" id="CHEBI:60377"/>
        <dbReference type="ChEBI" id="CHEBI:78568"/>
    </reaction>
    <physiologicalReaction direction="left-to-right" evidence="16">
        <dbReference type="Rhea" id="RHEA:47561"/>
    </physiologicalReaction>
</comment>
<protein>
    <recommendedName>
        <fullName evidence="14">beta-D-galactosyl-(1-&gt;3)-N-acetyl-beta-D-galactosaminide alpha-2,3-sialyltransferase</fullName>
        <ecNumber evidence="14">2.4.3.2</ecNumber>
    </recommendedName>
    <alternativeName>
        <fullName evidence="15">Monosialoganglioside sialyltransferase</fullName>
    </alternativeName>
</protein>
<evidence type="ECO:0000256" key="9">
    <source>
        <dbReference type="ARBA" id="ARBA00023034"/>
    </source>
</evidence>
<dbReference type="GO" id="GO:0000139">
    <property type="term" value="C:Golgi membrane"/>
    <property type="evidence" value="ECO:0007669"/>
    <property type="project" value="UniProtKB-SubCell"/>
</dbReference>
<dbReference type="Proteomes" id="UP000001075">
    <property type="component" value="Unassembled WGS sequence"/>
</dbReference>
<accession>G3HPH9</accession>
<evidence type="ECO:0000256" key="8">
    <source>
        <dbReference type="ARBA" id="ARBA00022989"/>
    </source>
</evidence>
<comment type="catalytic activity">
    <reaction evidence="13">
        <text>a beta-D-galactosyl-(1-&gt;3)-N-acetyl-alpha-D-galactosaminyl derivative + CMP-N-acetyl-beta-neuraminate = an N-acetyl-alpha-neuraminyl-(2-&gt;3)-beta-D-galactosyl-(1-&gt;3)-N-acetyl-alpha-D-galactosaminyl derivative + CMP + H(+)</text>
        <dbReference type="Rhea" id="RHEA:21616"/>
        <dbReference type="ChEBI" id="CHEBI:15378"/>
        <dbReference type="ChEBI" id="CHEBI:57812"/>
        <dbReference type="ChEBI" id="CHEBI:60377"/>
        <dbReference type="ChEBI" id="CHEBI:133470"/>
        <dbReference type="ChEBI" id="CHEBI:139596"/>
        <dbReference type="EC" id="2.4.3.4"/>
    </reaction>
    <physiologicalReaction direction="left-to-right" evidence="13">
        <dbReference type="Rhea" id="RHEA:21617"/>
    </physiologicalReaction>
</comment>
<keyword evidence="11" id="KW-1015">Disulfide bond</keyword>
<dbReference type="PANTHER" id="PTHR46032">
    <property type="entry name" value="ALPHA-2,3-SIALYLTRANSFERASE ST3GAL I ISOFORM X1"/>
    <property type="match status" value="1"/>
</dbReference>
<dbReference type="InterPro" id="IPR051757">
    <property type="entry name" value="Beta-gal_alpha2-3_sialyltrans"/>
</dbReference>
<name>G3HPH9_CRIGR</name>
<evidence type="ECO:0000256" key="12">
    <source>
        <dbReference type="ARBA" id="ARBA00023180"/>
    </source>
</evidence>
<organism evidence="20 21">
    <name type="scientific">Cricetulus griseus</name>
    <name type="common">Chinese hamster</name>
    <name type="synonym">Cricetulus barabensis griseus</name>
    <dbReference type="NCBI Taxonomy" id="10029"/>
    <lineage>
        <taxon>Eukaryota</taxon>
        <taxon>Metazoa</taxon>
        <taxon>Chordata</taxon>
        <taxon>Craniata</taxon>
        <taxon>Vertebrata</taxon>
        <taxon>Euteleostomi</taxon>
        <taxon>Mammalia</taxon>
        <taxon>Eutheria</taxon>
        <taxon>Euarchontoglires</taxon>
        <taxon>Glires</taxon>
        <taxon>Rodentia</taxon>
        <taxon>Myomorpha</taxon>
        <taxon>Muroidea</taxon>
        <taxon>Cricetidae</taxon>
        <taxon>Cricetinae</taxon>
        <taxon>Cricetulus</taxon>
    </lineage>
</organism>
<dbReference type="PANTHER" id="PTHR46032:SF6">
    <property type="entry name" value="CMP-N-ACETYLNEURAMINATE-BETA-GALACTOSAMIDE-ALPHA-2,3-SIALYLTRANSFERASE 1"/>
    <property type="match status" value="1"/>
</dbReference>
<evidence type="ECO:0000256" key="1">
    <source>
        <dbReference type="ARBA" id="ARBA00004323"/>
    </source>
</evidence>
<dbReference type="Pfam" id="PF00777">
    <property type="entry name" value="Glyco_transf_29"/>
    <property type="match status" value="1"/>
</dbReference>
<keyword evidence="4 20" id="KW-0328">Glycosyltransferase</keyword>
<dbReference type="OMA" id="HTMVATI"/>
<proteinExistence type="inferred from homology"/>
<sequence length="208" mass="23950">MMNIRKRTLKWLTFFLLLVFLTSFVLNYSSTGVPTAWFSKHMVLGFSDNLRKLIKSQPCTCTRCISQGKVSYWFDQRFNKTMQPLLTAHNALMEEDTYQWWLRLQRERKPNNLSDTIKELFRVVPGRVGLVLGKRLVGCRRCAVVGNSGNLKDSSYGPEIDSHDFVVRMNRAPTVGFEADVGSKTTHHLVYPESFRELGDNVSMVLSY</sequence>
<evidence type="ECO:0000256" key="6">
    <source>
        <dbReference type="ARBA" id="ARBA00022692"/>
    </source>
</evidence>
<evidence type="ECO:0000256" key="13">
    <source>
        <dbReference type="ARBA" id="ARBA00036292"/>
    </source>
</evidence>
<evidence type="ECO:0000256" key="11">
    <source>
        <dbReference type="ARBA" id="ARBA00023157"/>
    </source>
</evidence>
<dbReference type="InterPro" id="IPR001675">
    <property type="entry name" value="Glyco_trans_29"/>
</dbReference>
<keyword evidence="6" id="KW-0812">Transmembrane</keyword>
<dbReference type="GO" id="GO:0097503">
    <property type="term" value="P:sialylation"/>
    <property type="evidence" value="ECO:0007669"/>
    <property type="project" value="TreeGrafter"/>
</dbReference>
<evidence type="ECO:0000256" key="19">
    <source>
        <dbReference type="ARBA" id="ARBA00047509"/>
    </source>
</evidence>
<comment type="catalytic activity">
    <reaction evidence="18">
        <text>a ganglioside GA1 + CMP-N-acetyl-beta-neuraminate = a ganglioside GM1b + CMP + H(+)</text>
        <dbReference type="Rhea" id="RHEA:48244"/>
        <dbReference type="ChEBI" id="CHEBI:15378"/>
        <dbReference type="ChEBI" id="CHEBI:57812"/>
        <dbReference type="ChEBI" id="CHEBI:60377"/>
        <dbReference type="ChEBI" id="CHEBI:88069"/>
        <dbReference type="ChEBI" id="CHEBI:90151"/>
    </reaction>
    <physiologicalReaction direction="left-to-right" evidence="18">
        <dbReference type="Rhea" id="RHEA:48245"/>
    </physiologicalReaction>
</comment>
<dbReference type="GO" id="GO:0003836">
    <property type="term" value="F:beta-galactoside (CMP) alpha-2,3-sialyltransferase activity"/>
    <property type="evidence" value="ECO:0007669"/>
    <property type="project" value="UniProtKB-EC"/>
</dbReference>
<keyword evidence="12" id="KW-0325">Glycoprotein</keyword>
<keyword evidence="8" id="KW-1133">Transmembrane helix</keyword>
<evidence type="ECO:0000256" key="5">
    <source>
        <dbReference type="ARBA" id="ARBA00022679"/>
    </source>
</evidence>
<evidence type="ECO:0000256" key="15">
    <source>
        <dbReference type="ARBA" id="ARBA00042990"/>
    </source>
</evidence>
<evidence type="ECO:0000313" key="20">
    <source>
        <dbReference type="EMBL" id="EGW10841.1"/>
    </source>
</evidence>
<evidence type="ECO:0000256" key="7">
    <source>
        <dbReference type="ARBA" id="ARBA00022968"/>
    </source>
</evidence>
<keyword evidence="10" id="KW-0472">Membrane</keyword>
<evidence type="ECO:0000256" key="4">
    <source>
        <dbReference type="ARBA" id="ARBA00022676"/>
    </source>
</evidence>
<evidence type="ECO:0000256" key="14">
    <source>
        <dbReference type="ARBA" id="ARBA00039106"/>
    </source>
</evidence>